<evidence type="ECO:0000256" key="1">
    <source>
        <dbReference type="ARBA" id="ARBA00004141"/>
    </source>
</evidence>
<gene>
    <name evidence="6" type="ORF">BKK48_09630</name>
</gene>
<dbReference type="Pfam" id="PF01943">
    <property type="entry name" value="Polysacc_synt"/>
    <property type="match status" value="1"/>
</dbReference>
<feature type="transmembrane region" description="Helical" evidence="5">
    <location>
        <begin position="130"/>
        <end position="152"/>
    </location>
</feature>
<comment type="caution">
    <text evidence="6">The sequence shown here is derived from an EMBL/GenBank/DDBJ whole genome shotgun (WGS) entry which is preliminary data.</text>
</comment>
<feature type="transmembrane region" description="Helical" evidence="5">
    <location>
        <begin position="40"/>
        <end position="56"/>
    </location>
</feature>
<dbReference type="EMBL" id="MLHH01000030">
    <property type="protein sequence ID" value="OOF35584.1"/>
    <property type="molecule type" value="Genomic_DNA"/>
</dbReference>
<evidence type="ECO:0000256" key="5">
    <source>
        <dbReference type="SAM" id="Phobius"/>
    </source>
</evidence>
<feature type="transmembrane region" description="Helical" evidence="5">
    <location>
        <begin position="103"/>
        <end position="123"/>
    </location>
</feature>
<protein>
    <submittedName>
        <fullName evidence="6">Flippase</fullName>
    </submittedName>
</protein>
<keyword evidence="7" id="KW-1185">Reference proteome</keyword>
<feature type="transmembrane region" description="Helical" evidence="5">
    <location>
        <begin position="164"/>
        <end position="182"/>
    </location>
</feature>
<dbReference type="InterPro" id="IPR052556">
    <property type="entry name" value="PolySynth_Transporter"/>
</dbReference>
<keyword evidence="4 5" id="KW-0472">Membrane</keyword>
<comment type="subcellular location">
    <subcellularLocation>
        <location evidence="1">Membrane</location>
        <topology evidence="1">Multi-pass membrane protein</topology>
    </subcellularLocation>
</comment>
<reference evidence="6 7" key="1">
    <citation type="submission" date="2016-10" db="EMBL/GenBank/DDBJ databases">
        <title>Rodentibacter gen. nov. and new species.</title>
        <authorList>
            <person name="Christensen H."/>
        </authorList>
    </citation>
    <scope>NUCLEOTIDE SEQUENCE [LARGE SCALE GENOMIC DNA]</scope>
    <source>
        <strain evidence="6 7">Ac69</strain>
    </source>
</reference>
<evidence type="ECO:0000313" key="7">
    <source>
        <dbReference type="Proteomes" id="UP000189437"/>
    </source>
</evidence>
<evidence type="ECO:0000313" key="6">
    <source>
        <dbReference type="EMBL" id="OOF35584.1"/>
    </source>
</evidence>
<dbReference type="OrthoDB" id="9815248at2"/>
<feature type="transmembrane region" description="Helical" evidence="5">
    <location>
        <begin position="375"/>
        <end position="393"/>
    </location>
</feature>
<evidence type="ECO:0000256" key="2">
    <source>
        <dbReference type="ARBA" id="ARBA00022692"/>
    </source>
</evidence>
<dbReference type="STRING" id="1908258.BKK48_09630"/>
<evidence type="ECO:0000256" key="4">
    <source>
        <dbReference type="ARBA" id="ARBA00023136"/>
    </source>
</evidence>
<dbReference type="AlphaFoldDB" id="A0A1V3I6G3"/>
<dbReference type="PANTHER" id="PTHR43424">
    <property type="entry name" value="LOCUS PUTATIVE PROTEIN 1-RELATED"/>
    <property type="match status" value="1"/>
</dbReference>
<feature type="transmembrane region" description="Helical" evidence="5">
    <location>
        <begin position="194"/>
        <end position="219"/>
    </location>
</feature>
<dbReference type="PANTHER" id="PTHR43424:SF1">
    <property type="entry name" value="LOCUS PUTATIVE PROTEIN 1-RELATED"/>
    <property type="match status" value="1"/>
</dbReference>
<organism evidence="6 7">
    <name type="scientific">Rodentibacter heidelbergensis</name>
    <dbReference type="NCBI Taxonomy" id="1908258"/>
    <lineage>
        <taxon>Bacteria</taxon>
        <taxon>Pseudomonadati</taxon>
        <taxon>Pseudomonadota</taxon>
        <taxon>Gammaproteobacteria</taxon>
        <taxon>Pasteurellales</taxon>
        <taxon>Pasteurellaceae</taxon>
        <taxon>Rodentibacter</taxon>
    </lineage>
</organism>
<accession>A0A1V3I6G3</accession>
<feature type="transmembrane region" description="Helical" evidence="5">
    <location>
        <begin position="282"/>
        <end position="300"/>
    </location>
</feature>
<keyword evidence="2 5" id="KW-0812">Transmembrane</keyword>
<dbReference type="InterPro" id="IPR002797">
    <property type="entry name" value="Polysacc_synth"/>
</dbReference>
<feature type="transmembrane region" description="Helical" evidence="5">
    <location>
        <begin position="349"/>
        <end position="369"/>
    </location>
</feature>
<feature type="transmembrane region" description="Helical" evidence="5">
    <location>
        <begin position="239"/>
        <end position="261"/>
    </location>
</feature>
<keyword evidence="3 5" id="KW-1133">Transmembrane helix</keyword>
<dbReference type="GO" id="GO:0016020">
    <property type="term" value="C:membrane"/>
    <property type="evidence" value="ECO:0007669"/>
    <property type="project" value="UniProtKB-SubCell"/>
</dbReference>
<evidence type="ECO:0000256" key="3">
    <source>
        <dbReference type="ARBA" id="ARBA00022989"/>
    </source>
</evidence>
<dbReference type="Proteomes" id="UP000189437">
    <property type="component" value="Unassembled WGS sequence"/>
</dbReference>
<dbReference type="RefSeq" id="WP_077428265.1">
    <property type="nucleotide sequence ID" value="NZ_MLHH01000030.1"/>
</dbReference>
<proteinExistence type="predicted"/>
<sequence length="402" mass="46906">MSILKDSSVYFCGELLSKSIPFLLLPYLSKKLGVDGFGELSYYQTFLSLFVIFLGLSQDSAVTRYFYTHGKRSLNLVVNTGYFYTFTLGFFASIFCWVFKSEIMFYLVLSAISQVVLSVQLSVRQCQKQIFSYTLIQLALTSTNTLLTIFILEIYENNLVEKRILAILISNVLVTFLSYMVYKKRIKYKKFTWLQYRISFLYIISFGFPMIFHHFSFFIKTQLDRIFIFHQFSETELGIYSMGVQISSVLSIFIMAINKAVVPYLFERLKEKELNLIDLHRWAFYSLFIIVIILLIIFLIPESFLLFLLGKEFEGVKYYVIMFCFSAGLGIPYVILVNYLFFYGKTKEISFCSVLSTAIYFMALVLFMFTEIIYIPYASILGAIGILPILYFITIKVRKENE</sequence>
<feature type="transmembrane region" description="Helical" evidence="5">
    <location>
        <begin position="320"/>
        <end position="342"/>
    </location>
</feature>
<name>A0A1V3I6G3_9PAST</name>
<feature type="transmembrane region" description="Helical" evidence="5">
    <location>
        <begin position="76"/>
        <end position="97"/>
    </location>
</feature>